<evidence type="ECO:0000256" key="15">
    <source>
        <dbReference type="HAMAP-Rule" id="MF_00605"/>
    </source>
</evidence>
<dbReference type="EMBL" id="LT670846">
    <property type="protein sequence ID" value="SHK22159.1"/>
    <property type="molecule type" value="Genomic_DNA"/>
</dbReference>
<keyword evidence="8 15" id="KW-0489">Methyltransferase</keyword>
<dbReference type="InterPro" id="IPR002649">
    <property type="entry name" value="tRNA_m1G_MeTrfase_TrmD"/>
</dbReference>
<evidence type="ECO:0000259" key="18">
    <source>
        <dbReference type="Pfam" id="PF01746"/>
    </source>
</evidence>
<keyword evidence="20" id="KW-1185">Reference proteome</keyword>
<comment type="function">
    <text evidence="1 15 17">Specifically methylates guanosine-37 in various tRNAs.</text>
</comment>
<dbReference type="RefSeq" id="WP_079653512.1">
    <property type="nucleotide sequence ID" value="NZ_LT670846.1"/>
</dbReference>
<dbReference type="GO" id="GO:0002939">
    <property type="term" value="P:tRNA N1-guanine methylation"/>
    <property type="evidence" value="ECO:0007669"/>
    <property type="project" value="TreeGrafter"/>
</dbReference>
<name>A0A1M6QPE3_9AQUI</name>
<comment type="catalytic activity">
    <reaction evidence="14 15 17">
        <text>guanosine(37) in tRNA + S-adenosyl-L-methionine = N(1)-methylguanosine(37) in tRNA + S-adenosyl-L-homocysteine + H(+)</text>
        <dbReference type="Rhea" id="RHEA:36899"/>
        <dbReference type="Rhea" id="RHEA-COMP:10145"/>
        <dbReference type="Rhea" id="RHEA-COMP:10147"/>
        <dbReference type="ChEBI" id="CHEBI:15378"/>
        <dbReference type="ChEBI" id="CHEBI:57856"/>
        <dbReference type="ChEBI" id="CHEBI:59789"/>
        <dbReference type="ChEBI" id="CHEBI:73542"/>
        <dbReference type="ChEBI" id="CHEBI:74269"/>
        <dbReference type="EC" id="2.1.1.228"/>
    </reaction>
</comment>
<evidence type="ECO:0000256" key="13">
    <source>
        <dbReference type="ARBA" id="ARBA00033392"/>
    </source>
</evidence>
<dbReference type="InterPro" id="IPR029028">
    <property type="entry name" value="Alpha/beta_knot_MTases"/>
</dbReference>
<dbReference type="Pfam" id="PF01746">
    <property type="entry name" value="tRNA_m1G_MT"/>
    <property type="match status" value="1"/>
</dbReference>
<comment type="subcellular location">
    <subcellularLocation>
        <location evidence="2 15 17">Cytoplasm</location>
    </subcellularLocation>
</comment>
<evidence type="ECO:0000256" key="5">
    <source>
        <dbReference type="ARBA" id="ARBA00012807"/>
    </source>
</evidence>
<dbReference type="NCBIfam" id="NF000648">
    <property type="entry name" value="PRK00026.1"/>
    <property type="match status" value="1"/>
</dbReference>
<evidence type="ECO:0000256" key="11">
    <source>
        <dbReference type="ARBA" id="ARBA00022694"/>
    </source>
</evidence>
<dbReference type="SUPFAM" id="SSF75217">
    <property type="entry name" value="alpha/beta knot"/>
    <property type="match status" value="1"/>
</dbReference>
<evidence type="ECO:0000256" key="10">
    <source>
        <dbReference type="ARBA" id="ARBA00022691"/>
    </source>
</evidence>
<evidence type="ECO:0000256" key="8">
    <source>
        <dbReference type="ARBA" id="ARBA00022603"/>
    </source>
</evidence>
<reference evidence="19 20" key="1">
    <citation type="submission" date="2016-11" db="EMBL/GenBank/DDBJ databases">
        <authorList>
            <person name="Jaros S."/>
            <person name="Januszkiewicz K."/>
            <person name="Wedrychowicz H."/>
        </authorList>
    </citation>
    <scope>NUCLEOTIDE SEQUENCE [LARGE SCALE GENOMIC DNA]</scope>
    <source>
        <strain evidence="19 20">DSM 19557</strain>
    </source>
</reference>
<evidence type="ECO:0000313" key="20">
    <source>
        <dbReference type="Proteomes" id="UP000189810"/>
    </source>
</evidence>
<dbReference type="Gene3D" id="3.40.1280.10">
    <property type="match status" value="1"/>
</dbReference>
<evidence type="ECO:0000256" key="17">
    <source>
        <dbReference type="RuleBase" id="RU003464"/>
    </source>
</evidence>
<proteinExistence type="inferred from homology"/>
<evidence type="ECO:0000256" key="3">
    <source>
        <dbReference type="ARBA" id="ARBA00007630"/>
    </source>
</evidence>
<dbReference type="Gene3D" id="1.10.1270.20">
    <property type="entry name" value="tRNA(m1g37)methyltransferase, domain 2"/>
    <property type="match status" value="1"/>
</dbReference>
<dbReference type="GO" id="GO:0005829">
    <property type="term" value="C:cytosol"/>
    <property type="evidence" value="ECO:0007669"/>
    <property type="project" value="TreeGrafter"/>
</dbReference>
<dbReference type="PANTHER" id="PTHR46417:SF1">
    <property type="entry name" value="TRNA (GUANINE-N(1)-)-METHYLTRANSFERASE"/>
    <property type="match status" value="1"/>
</dbReference>
<protein>
    <recommendedName>
        <fullName evidence="6 15">tRNA (guanine-N(1)-)-methyltransferase</fullName>
        <ecNumber evidence="5 15">2.1.1.228</ecNumber>
    </recommendedName>
    <alternativeName>
        <fullName evidence="12 15">M1G-methyltransferase</fullName>
    </alternativeName>
    <alternativeName>
        <fullName evidence="13 15">tRNA [GM37] methyltransferase</fullName>
    </alternativeName>
</protein>
<dbReference type="AlphaFoldDB" id="A0A1M6QPE3"/>
<dbReference type="InterPro" id="IPR016009">
    <property type="entry name" value="tRNA_MeTrfase_TRMD/TRM10"/>
</dbReference>
<dbReference type="NCBIfam" id="TIGR00088">
    <property type="entry name" value="trmD"/>
    <property type="match status" value="1"/>
</dbReference>
<comment type="subunit">
    <text evidence="4 15 17">Homodimer.</text>
</comment>
<evidence type="ECO:0000313" key="19">
    <source>
        <dbReference type="EMBL" id="SHK22159.1"/>
    </source>
</evidence>
<keyword evidence="9 15" id="KW-0808">Transferase</keyword>
<dbReference type="GO" id="GO:0052906">
    <property type="term" value="F:tRNA (guanine(37)-N1)-methyltransferase activity"/>
    <property type="evidence" value="ECO:0007669"/>
    <property type="project" value="UniProtKB-UniRule"/>
</dbReference>
<dbReference type="InterPro" id="IPR023148">
    <property type="entry name" value="tRNA_m1G_MeTrfase_C_sf"/>
</dbReference>
<dbReference type="PANTHER" id="PTHR46417">
    <property type="entry name" value="TRNA (GUANINE-N(1)-)-METHYLTRANSFERASE"/>
    <property type="match status" value="1"/>
</dbReference>
<organism evidence="19 20">
    <name type="scientific">Thermocrinis minervae</name>
    <dbReference type="NCBI Taxonomy" id="381751"/>
    <lineage>
        <taxon>Bacteria</taxon>
        <taxon>Pseudomonadati</taxon>
        <taxon>Aquificota</taxon>
        <taxon>Aquificia</taxon>
        <taxon>Aquificales</taxon>
        <taxon>Aquificaceae</taxon>
        <taxon>Thermocrinis</taxon>
    </lineage>
</organism>
<sequence>MNFFVFTIFPNIIECYCQYGIVHQAIKKGLVYVEAVDLRKYADKGKVDDEAYGGFPGMVLKPEPIFRAYREVKEKHPDLYFVSLQPWGRVLKQEVFYELLKRRTIGILCGRYEGVDERVNVLVDEEISLGDYVLAGGELGALILIEGITRLIPGVLSEPKSLEEDSFRRWLGYPVYTRPAEVEGLKVPEVLLSGNHKVLELWKLWHSIERTYRKRPDLIPKDLTPLEESMLKAIESGLSFEEWLKAYNF</sequence>
<keyword evidence="10 15" id="KW-0949">S-adenosyl-L-methionine</keyword>
<gene>
    <name evidence="15" type="primary">trmD</name>
    <name evidence="19" type="ORF">SAMN05444391_0330</name>
</gene>
<accession>A0A1M6QPE3</accession>
<comment type="similarity">
    <text evidence="3 15 17">Belongs to the RNA methyltransferase TrmD family.</text>
</comment>
<dbReference type="HAMAP" id="MF_00605">
    <property type="entry name" value="TrmD"/>
    <property type="match status" value="1"/>
</dbReference>
<evidence type="ECO:0000256" key="9">
    <source>
        <dbReference type="ARBA" id="ARBA00022679"/>
    </source>
</evidence>
<dbReference type="PIRSF" id="PIRSF000386">
    <property type="entry name" value="tRNA_mtase"/>
    <property type="match status" value="1"/>
</dbReference>
<evidence type="ECO:0000256" key="4">
    <source>
        <dbReference type="ARBA" id="ARBA00011738"/>
    </source>
</evidence>
<evidence type="ECO:0000256" key="6">
    <source>
        <dbReference type="ARBA" id="ARBA00014679"/>
    </source>
</evidence>
<feature type="binding site" evidence="15 16">
    <location>
        <position position="110"/>
    </location>
    <ligand>
        <name>S-adenosyl-L-methionine</name>
        <dbReference type="ChEBI" id="CHEBI:59789"/>
    </ligand>
</feature>
<evidence type="ECO:0000256" key="1">
    <source>
        <dbReference type="ARBA" id="ARBA00002634"/>
    </source>
</evidence>
<dbReference type="EC" id="2.1.1.228" evidence="5 15"/>
<evidence type="ECO:0000256" key="16">
    <source>
        <dbReference type="PIRSR" id="PIRSR000386-1"/>
    </source>
</evidence>
<dbReference type="Proteomes" id="UP000189810">
    <property type="component" value="Chromosome I"/>
</dbReference>
<keyword evidence="7 15" id="KW-0963">Cytoplasm</keyword>
<dbReference type="CDD" id="cd18080">
    <property type="entry name" value="TrmD-like"/>
    <property type="match status" value="1"/>
</dbReference>
<feature type="domain" description="tRNA methyltransferase TRMD/TRM10-type" evidence="18">
    <location>
        <begin position="1"/>
        <end position="220"/>
    </location>
</feature>
<keyword evidence="11 15" id="KW-0819">tRNA processing</keyword>
<evidence type="ECO:0000256" key="2">
    <source>
        <dbReference type="ARBA" id="ARBA00004496"/>
    </source>
</evidence>
<dbReference type="InterPro" id="IPR029026">
    <property type="entry name" value="tRNA_m1G_MTases_N"/>
</dbReference>
<feature type="binding site" evidence="15 16">
    <location>
        <begin position="129"/>
        <end position="134"/>
    </location>
    <ligand>
        <name>S-adenosyl-L-methionine</name>
        <dbReference type="ChEBI" id="CHEBI:59789"/>
    </ligand>
</feature>
<evidence type="ECO:0000256" key="12">
    <source>
        <dbReference type="ARBA" id="ARBA00029736"/>
    </source>
</evidence>
<evidence type="ECO:0000256" key="7">
    <source>
        <dbReference type="ARBA" id="ARBA00022490"/>
    </source>
</evidence>
<dbReference type="STRING" id="381751.SAMN05444391_0330"/>
<dbReference type="OrthoDB" id="9807416at2"/>
<evidence type="ECO:0000256" key="14">
    <source>
        <dbReference type="ARBA" id="ARBA00047783"/>
    </source>
</evidence>